<reference evidence="8 9" key="1">
    <citation type="submission" date="2014-04" db="EMBL/GenBank/DDBJ databases">
        <authorList>
            <consortium name="DOE Joint Genome Institute"/>
            <person name="Kuo A."/>
            <person name="Tarkka M."/>
            <person name="Buscot F."/>
            <person name="Kohler A."/>
            <person name="Nagy L.G."/>
            <person name="Floudas D."/>
            <person name="Copeland A."/>
            <person name="Barry K.W."/>
            <person name="Cichocki N."/>
            <person name="Veneault-Fourrey C."/>
            <person name="LaButti K."/>
            <person name="Lindquist E.A."/>
            <person name="Lipzen A."/>
            <person name="Lundell T."/>
            <person name="Morin E."/>
            <person name="Murat C."/>
            <person name="Sun H."/>
            <person name="Tunlid A."/>
            <person name="Henrissat B."/>
            <person name="Grigoriev I.V."/>
            <person name="Hibbett D.S."/>
            <person name="Martin F."/>
            <person name="Nordberg H.P."/>
            <person name="Cantor M.N."/>
            <person name="Hua S.X."/>
        </authorList>
    </citation>
    <scope>NUCLEOTIDE SEQUENCE [LARGE SCALE GENOMIC DNA]</scope>
    <source>
        <strain evidence="8 9">F 1598</strain>
    </source>
</reference>
<dbReference type="AlphaFoldDB" id="A0A0C3FKX3"/>
<keyword evidence="2" id="KW-0560">Oxidoreductase</keyword>
<evidence type="ECO:0000256" key="2">
    <source>
        <dbReference type="ARBA" id="ARBA00023002"/>
    </source>
</evidence>
<protein>
    <recommendedName>
        <fullName evidence="3">D-xylose 1-dehydrogenase (NADP(+), D-xylono-1,5-lactone-forming)</fullName>
        <ecNumber evidence="3">1.1.1.179</ecNumber>
    </recommendedName>
    <alternativeName>
        <fullName evidence="4">D-xylose-NADP dehydrogenase</fullName>
    </alternativeName>
</protein>
<keyword evidence="9" id="KW-1185">Reference proteome</keyword>
<sequence length="435" mass="47850">MSSFVALIRRSYNALYPPVSPATGSPVRFGILGAANISPIALISPARNHPETVVYAVASRDNKKGTAFRKKHGIAKVYSGPTGYQQLLDDPEVDAVYIPLPNGLHFEWTMKALAAGKHVLLEKPSANTAAETRQMFELAENKGLVLLEAVHYRFHPAIARVQAILDSGELGPIKSISANMTLCKGVVKEGDIRLDYRLGGGALMDMGCTCSHPAFIFVVVLLMHSGLAYTVSVIRLLARSAPTSVITATSTIYPSPSSTDQLVDLSTKATLSFPNDMSATLYCDFTQPWRGPFKLIPSMPDLKLTVRCENGQVEMNNFVLPTFYHWIRVRTKDSGQGEVKERVENAYKFGDGTKGERWWTTYRYQMEAFVDRIKGRAPKTWVNKEDSVENLEWVEKIYEKAGLGSRPQSQYVSSSLTPTSTSRGQTSSTPTAAGD</sequence>
<organism evidence="8 9">
    <name type="scientific">Piloderma croceum (strain F 1598)</name>
    <dbReference type="NCBI Taxonomy" id="765440"/>
    <lineage>
        <taxon>Eukaryota</taxon>
        <taxon>Fungi</taxon>
        <taxon>Dikarya</taxon>
        <taxon>Basidiomycota</taxon>
        <taxon>Agaricomycotina</taxon>
        <taxon>Agaricomycetes</taxon>
        <taxon>Agaricomycetidae</taxon>
        <taxon>Atheliales</taxon>
        <taxon>Atheliaceae</taxon>
        <taxon>Piloderma</taxon>
    </lineage>
</organism>
<feature type="region of interest" description="Disordered" evidence="6">
    <location>
        <begin position="403"/>
        <end position="435"/>
    </location>
</feature>
<dbReference type="Proteomes" id="UP000054166">
    <property type="component" value="Unassembled WGS sequence"/>
</dbReference>
<evidence type="ECO:0000256" key="5">
    <source>
        <dbReference type="ARBA" id="ARBA00049233"/>
    </source>
</evidence>
<reference evidence="9" key="2">
    <citation type="submission" date="2015-01" db="EMBL/GenBank/DDBJ databases">
        <title>Evolutionary Origins and Diversification of the Mycorrhizal Mutualists.</title>
        <authorList>
            <consortium name="DOE Joint Genome Institute"/>
            <consortium name="Mycorrhizal Genomics Consortium"/>
            <person name="Kohler A."/>
            <person name="Kuo A."/>
            <person name="Nagy L.G."/>
            <person name="Floudas D."/>
            <person name="Copeland A."/>
            <person name="Barry K.W."/>
            <person name="Cichocki N."/>
            <person name="Veneault-Fourrey C."/>
            <person name="LaButti K."/>
            <person name="Lindquist E.A."/>
            <person name="Lipzen A."/>
            <person name="Lundell T."/>
            <person name="Morin E."/>
            <person name="Murat C."/>
            <person name="Riley R."/>
            <person name="Ohm R."/>
            <person name="Sun H."/>
            <person name="Tunlid A."/>
            <person name="Henrissat B."/>
            <person name="Grigoriev I.V."/>
            <person name="Hibbett D.S."/>
            <person name="Martin F."/>
        </authorList>
    </citation>
    <scope>NUCLEOTIDE SEQUENCE [LARGE SCALE GENOMIC DNA]</scope>
    <source>
        <strain evidence="9">F 1598</strain>
    </source>
</reference>
<evidence type="ECO:0000256" key="3">
    <source>
        <dbReference type="ARBA" id="ARBA00038984"/>
    </source>
</evidence>
<evidence type="ECO:0000256" key="1">
    <source>
        <dbReference type="ARBA" id="ARBA00010928"/>
    </source>
</evidence>
<dbReference type="EMBL" id="KN833005">
    <property type="protein sequence ID" value="KIM80136.1"/>
    <property type="molecule type" value="Genomic_DNA"/>
</dbReference>
<dbReference type="HOGENOM" id="CLU_023194_5_2_1"/>
<comment type="catalytic activity">
    <reaction evidence="5">
        <text>D-xylose + NADP(+) = D-xylono-1,5-lactone + NADPH + H(+)</text>
        <dbReference type="Rhea" id="RHEA:22000"/>
        <dbReference type="ChEBI" id="CHEBI:15378"/>
        <dbReference type="ChEBI" id="CHEBI:15867"/>
        <dbReference type="ChEBI" id="CHEBI:53455"/>
        <dbReference type="ChEBI" id="CHEBI:57783"/>
        <dbReference type="ChEBI" id="CHEBI:58349"/>
        <dbReference type="EC" id="1.1.1.179"/>
    </reaction>
</comment>
<dbReference type="STRING" id="765440.A0A0C3FKX3"/>
<dbReference type="Gene3D" id="3.30.360.10">
    <property type="entry name" value="Dihydrodipicolinate Reductase, domain 2"/>
    <property type="match status" value="1"/>
</dbReference>
<dbReference type="PANTHER" id="PTHR22604:SF105">
    <property type="entry name" value="TRANS-1,2-DIHYDROBENZENE-1,2-DIOL DEHYDROGENASE"/>
    <property type="match status" value="1"/>
</dbReference>
<accession>A0A0C3FKX3</accession>
<evidence type="ECO:0000313" key="8">
    <source>
        <dbReference type="EMBL" id="KIM80136.1"/>
    </source>
</evidence>
<dbReference type="EC" id="1.1.1.179" evidence="3"/>
<dbReference type="InterPro" id="IPR036291">
    <property type="entry name" value="NAD(P)-bd_dom_sf"/>
</dbReference>
<name>A0A0C3FKX3_PILCF</name>
<dbReference type="GO" id="GO:0047837">
    <property type="term" value="F:D-xylose 1-dehydrogenase (NADP+) activity"/>
    <property type="evidence" value="ECO:0007669"/>
    <property type="project" value="UniProtKB-EC"/>
</dbReference>
<dbReference type="OrthoDB" id="64915at2759"/>
<feature type="domain" description="Gfo/Idh/MocA-like oxidoreductase N-terminal" evidence="7">
    <location>
        <begin position="27"/>
        <end position="146"/>
    </location>
</feature>
<dbReference type="GO" id="GO:0000166">
    <property type="term" value="F:nucleotide binding"/>
    <property type="evidence" value="ECO:0007669"/>
    <property type="project" value="InterPro"/>
</dbReference>
<feature type="compositionally biased region" description="Polar residues" evidence="6">
    <location>
        <begin position="406"/>
        <end position="435"/>
    </location>
</feature>
<gene>
    <name evidence="8" type="ORF">PILCRDRAFT_9704</name>
</gene>
<comment type="similarity">
    <text evidence="1">Belongs to the Gfo/Idh/MocA family.</text>
</comment>
<dbReference type="InterPro" id="IPR050984">
    <property type="entry name" value="Gfo/Idh/MocA_domain"/>
</dbReference>
<dbReference type="PANTHER" id="PTHR22604">
    <property type="entry name" value="OXIDOREDUCTASES"/>
    <property type="match status" value="1"/>
</dbReference>
<evidence type="ECO:0000256" key="4">
    <source>
        <dbReference type="ARBA" id="ARBA00042988"/>
    </source>
</evidence>
<proteinExistence type="inferred from homology"/>
<dbReference type="SUPFAM" id="SSF51735">
    <property type="entry name" value="NAD(P)-binding Rossmann-fold domains"/>
    <property type="match status" value="1"/>
</dbReference>
<dbReference type="SUPFAM" id="SSF55347">
    <property type="entry name" value="Glyceraldehyde-3-phosphate dehydrogenase-like, C-terminal domain"/>
    <property type="match status" value="1"/>
</dbReference>
<dbReference type="Gene3D" id="3.40.50.720">
    <property type="entry name" value="NAD(P)-binding Rossmann-like Domain"/>
    <property type="match status" value="1"/>
</dbReference>
<evidence type="ECO:0000259" key="7">
    <source>
        <dbReference type="Pfam" id="PF01408"/>
    </source>
</evidence>
<evidence type="ECO:0000256" key="6">
    <source>
        <dbReference type="SAM" id="MobiDB-lite"/>
    </source>
</evidence>
<dbReference type="InterPro" id="IPR000683">
    <property type="entry name" value="Gfo/Idh/MocA-like_OxRdtase_N"/>
</dbReference>
<dbReference type="InParanoid" id="A0A0C3FKX3"/>
<dbReference type="Pfam" id="PF01408">
    <property type="entry name" value="GFO_IDH_MocA"/>
    <property type="match status" value="1"/>
</dbReference>
<evidence type="ECO:0000313" key="9">
    <source>
        <dbReference type="Proteomes" id="UP000054166"/>
    </source>
</evidence>